<dbReference type="Pfam" id="PF10145">
    <property type="entry name" value="PhageMin_Tail"/>
    <property type="match status" value="1"/>
</dbReference>
<dbReference type="PANTHER" id="PTHR37813:SF1">
    <property type="entry name" value="FELS-2 PROPHAGE PROTEIN"/>
    <property type="match status" value="1"/>
</dbReference>
<proteinExistence type="predicted"/>
<dbReference type="PANTHER" id="PTHR37813">
    <property type="entry name" value="FELS-2 PROPHAGE PROTEIN"/>
    <property type="match status" value="1"/>
</dbReference>
<protein>
    <submittedName>
        <fullName evidence="5">Phage tail tape measure protein</fullName>
    </submittedName>
</protein>
<dbReference type="Proteomes" id="UP000284046">
    <property type="component" value="Unassembled WGS sequence"/>
</dbReference>
<evidence type="ECO:0000313" key="6">
    <source>
        <dbReference type="Proteomes" id="UP000284046"/>
    </source>
</evidence>
<dbReference type="NCBIfam" id="TIGR01760">
    <property type="entry name" value="tape_meas_TP901"/>
    <property type="match status" value="1"/>
</dbReference>
<keyword evidence="1" id="KW-1188">Viral release from host cell</keyword>
<gene>
    <name evidence="5" type="ORF">DWX18_03395</name>
</gene>
<comment type="caution">
    <text evidence="5">The sequence shown here is derived from an EMBL/GenBank/DDBJ whole genome shotgun (WGS) entry which is preliminary data.</text>
</comment>
<evidence type="ECO:0000313" key="5">
    <source>
        <dbReference type="EMBL" id="RGT61689.1"/>
    </source>
</evidence>
<dbReference type="EMBL" id="QRWZ01000003">
    <property type="protein sequence ID" value="RGT61689.1"/>
    <property type="molecule type" value="Genomic_DNA"/>
</dbReference>
<sequence length="1362" mass="146852">MVVHLGLDNIGFARKLTESSNSLKSFKRSIGLMEKQLNTNNALIKYANGGAAAFKAYGAKANTLNGLIQQQSLFQAKLANDFERSKTATGALTDQSYRLAAQYQDGQTKLATYRGELAQTIREQYSQYSLTARLGQGLTKISQGLGRVSSATRGMTTALGAGFAQATRSAVSFENGMKTIQALISDDIPANKMTSTMDQLSNAVKKYATEYGLSTGEVIEGMTEMIRRGYDVNQTMSAMPHVLEASKASGEGFGTVMHATTAILEQFNLKAEDTQRVTDSLTFVANKTASDFSSLGVAMEYVGPMAATAGISLEETASAIGLLSQRGIEGEKAGTNLRNILTALVKPTKSQAVAFEKMGISLEEFLAGNLSLADVLDLARVNTEGLTGAQKAALYSQAVGKTGQAGFNALIAQGGDALRRLTQETNNARGATKRMSDQMMESSENQLKKAQAELEVLGIEIGAKLLPILNNLLKEGKNVIDWFKDLSPATQDLILKFILGAAAISPFTGALSLLTGVMGKTLSGISNMVGGVRSIKTLLNISRETTGAAQSIALLGESATGATGAVGGLAGKAGLLGALFTPTGALVAGGVLAAAVIGYFAQKAIDARNRAEEWGTAVSSTQANELQGFKNKVDETNHAMTEFGSGAVKDIENVKKAFKGLTDEITKLADKDLAKKIDLAEKLGMSQEFINNAKSRANQVKENVQQMSDEIINIYKNVSEQHRQLTEEEKAVVLANQNELIKTQLSLMKYSGNEKIAITKAMNGQLDELNDSQISKAKKVVEGWIKDENKAYKERKKQYQELYDSIKGTDEAALKDRAEARAKMEALEAEHNAKMDAYGEKWVKIQQKLTETALSKSTPEAQKALLDQMKRNANELGLSYDELVNKFSNASSKIQEESELWAKTTEKTTAAGKLANTQWNAMVWDAKTGKVKTNAQEEIQKALQAEGGWEAMKFVVKEANLKTNAKIAIGEALVATGQWNNLKPEDKKLITDGKPAIEAILNSKEMLEAWNAMPEQVKKILGDSESFLNSTEVAQYALDAWNLMTPTQQKLMVEDLASGNIETVRRAVETLTGTTIPIEATNNTALPAQEAQNTIDGVRQYQSAYINATNNTQGEANAASAAINSVKQNTPASIKASDNTSDGTSRAQSSIDNTRQRTPVAIRAADYATPTVTGIVAGFPTVHTITVVAKAAGDLISKIFGHEKGTNFHPGGLAMVNDQKGSLYRELVTLPNGLSFIPRERNVLLPLPKGSKVLRASMTKRLFPQYKNGVGYSKDSPLFKQMDAVQSVVLQPSRQSAETNKADMSQVVSEIAAMRSSLENLLVKILNKDDGVYLDGERMGQKLTDIQSDQEKLQQMLKGKFI</sequence>
<evidence type="ECO:0000256" key="1">
    <source>
        <dbReference type="ARBA" id="ARBA00022612"/>
    </source>
</evidence>
<dbReference type="RefSeq" id="WP_118138852.1">
    <property type="nucleotide sequence ID" value="NZ_JAQCVW010000010.1"/>
</dbReference>
<feature type="domain" description="Phage tail tape measure protein" evidence="4">
    <location>
        <begin position="202"/>
        <end position="400"/>
    </location>
</feature>
<dbReference type="InterPro" id="IPR010090">
    <property type="entry name" value="Phage_tape_meas"/>
</dbReference>
<evidence type="ECO:0000259" key="4">
    <source>
        <dbReference type="Pfam" id="PF10145"/>
    </source>
</evidence>
<evidence type="ECO:0000256" key="2">
    <source>
        <dbReference type="SAM" id="Coils"/>
    </source>
</evidence>
<feature type="coiled-coil region" evidence="2">
    <location>
        <begin position="651"/>
        <end position="710"/>
    </location>
</feature>
<organism evidence="5 6">
    <name type="scientific">Streptococcus anginosus</name>
    <dbReference type="NCBI Taxonomy" id="1328"/>
    <lineage>
        <taxon>Bacteria</taxon>
        <taxon>Bacillati</taxon>
        <taxon>Bacillota</taxon>
        <taxon>Bacilli</taxon>
        <taxon>Lactobacillales</taxon>
        <taxon>Streptococcaceae</taxon>
        <taxon>Streptococcus</taxon>
        <taxon>Streptococcus anginosus group</taxon>
    </lineage>
</organism>
<reference evidence="5 6" key="1">
    <citation type="submission" date="2018-08" db="EMBL/GenBank/DDBJ databases">
        <title>A genome reference for cultivated species of the human gut microbiota.</title>
        <authorList>
            <person name="Zou Y."/>
            <person name="Xue W."/>
            <person name="Luo G."/>
        </authorList>
    </citation>
    <scope>NUCLEOTIDE SEQUENCE [LARGE SCALE GENOMIC DNA]</scope>
    <source>
        <strain evidence="5 6">AF18-38</strain>
    </source>
</reference>
<feature type="region of interest" description="Disordered" evidence="3">
    <location>
        <begin position="1130"/>
        <end position="1157"/>
    </location>
</feature>
<accession>A0A412PP22</accession>
<feature type="coiled-coil region" evidence="2">
    <location>
        <begin position="810"/>
        <end position="837"/>
    </location>
</feature>
<keyword evidence="2" id="KW-0175">Coiled coil</keyword>
<feature type="coiled-coil region" evidence="2">
    <location>
        <begin position="433"/>
        <end position="460"/>
    </location>
</feature>
<name>A0A412PP22_STRAP</name>
<evidence type="ECO:0000256" key="3">
    <source>
        <dbReference type="SAM" id="MobiDB-lite"/>
    </source>
</evidence>